<reference evidence="5" key="1">
    <citation type="submission" date="2023-10" db="EMBL/GenBank/DDBJ databases">
        <title>Rapid discrimination of Bifidobacterium longum Subspecies based on MALDI-TOF MS and Machine Learning.</title>
        <authorList>
            <person name="Chen J."/>
        </authorList>
    </citation>
    <scope>NUCLEOTIDE SEQUENCE</scope>
    <source>
        <strain evidence="5">YGMCC0039</strain>
    </source>
</reference>
<dbReference type="EMBL" id="JAWLRA010000012">
    <property type="protein sequence ID" value="MDW3126508.1"/>
    <property type="molecule type" value="Genomic_DNA"/>
</dbReference>
<evidence type="ECO:0000256" key="2">
    <source>
        <dbReference type="ARBA" id="ARBA00023125"/>
    </source>
</evidence>
<keyword evidence="3" id="KW-0804">Transcription</keyword>
<accession>A0AB35SA59</accession>
<dbReference type="AlphaFoldDB" id="A0AB35SA59"/>
<protein>
    <submittedName>
        <fullName evidence="5">Substrate-binding domain-containing protein</fullName>
    </submittedName>
</protein>
<dbReference type="GO" id="GO:0000976">
    <property type="term" value="F:transcription cis-regulatory region binding"/>
    <property type="evidence" value="ECO:0007669"/>
    <property type="project" value="TreeGrafter"/>
</dbReference>
<dbReference type="PANTHER" id="PTHR30146:SF109">
    <property type="entry name" value="HTH-TYPE TRANSCRIPTIONAL REGULATOR GALS"/>
    <property type="match status" value="1"/>
</dbReference>
<dbReference type="Pfam" id="PF13377">
    <property type="entry name" value="Peripla_BP_3"/>
    <property type="match status" value="1"/>
</dbReference>
<comment type="caution">
    <text evidence="5">The sequence shown here is derived from an EMBL/GenBank/DDBJ whole genome shotgun (WGS) entry which is preliminary data.</text>
</comment>
<name>A0AB35SA59_BIFLN</name>
<dbReference type="GO" id="GO:0003700">
    <property type="term" value="F:DNA-binding transcription factor activity"/>
    <property type="evidence" value="ECO:0007669"/>
    <property type="project" value="TreeGrafter"/>
</dbReference>
<dbReference type="RefSeq" id="WP_115770033.1">
    <property type="nucleotide sequence ID" value="NZ_CACRSV010000020.1"/>
</dbReference>
<organism evidence="5 6">
    <name type="scientific">Bifidobacterium longum</name>
    <dbReference type="NCBI Taxonomy" id="216816"/>
    <lineage>
        <taxon>Bacteria</taxon>
        <taxon>Bacillati</taxon>
        <taxon>Actinomycetota</taxon>
        <taxon>Actinomycetes</taxon>
        <taxon>Bifidobacteriales</taxon>
        <taxon>Bifidobacteriaceae</taxon>
        <taxon>Bifidobacterium</taxon>
    </lineage>
</organism>
<dbReference type="Gene3D" id="3.40.50.2300">
    <property type="match status" value="2"/>
</dbReference>
<dbReference type="PANTHER" id="PTHR30146">
    <property type="entry name" value="LACI-RELATED TRANSCRIPTIONAL REPRESSOR"/>
    <property type="match status" value="1"/>
</dbReference>
<dbReference type="Proteomes" id="UP001277803">
    <property type="component" value="Unassembled WGS sequence"/>
</dbReference>
<dbReference type="SUPFAM" id="SSF53822">
    <property type="entry name" value="Periplasmic binding protein-like I"/>
    <property type="match status" value="1"/>
</dbReference>
<gene>
    <name evidence="5" type="ORF">RS890_05225</name>
</gene>
<proteinExistence type="predicted"/>
<feature type="domain" description="Transcriptional regulator LacI/GalR-like sensor" evidence="4">
    <location>
        <begin position="9"/>
        <end position="107"/>
    </location>
</feature>
<sequence length="113" mass="12502">MENGFKAVQDFLRHPTDALFAFNDVMAIGFMAAAQRKGIHIPNDVKVVGFDDILMSAFTNPQLSTIRLPVEENARNAAELLLQRLRRHNIGAASTLAEQAMLIDRGSIHTIES</sequence>
<evidence type="ECO:0000256" key="3">
    <source>
        <dbReference type="ARBA" id="ARBA00023163"/>
    </source>
</evidence>
<dbReference type="InterPro" id="IPR028082">
    <property type="entry name" value="Peripla_BP_I"/>
</dbReference>
<dbReference type="CDD" id="cd06267">
    <property type="entry name" value="PBP1_LacI_sugar_binding-like"/>
    <property type="match status" value="1"/>
</dbReference>
<evidence type="ECO:0000256" key="1">
    <source>
        <dbReference type="ARBA" id="ARBA00023015"/>
    </source>
</evidence>
<keyword evidence="2" id="KW-0238">DNA-binding</keyword>
<evidence type="ECO:0000313" key="5">
    <source>
        <dbReference type="EMBL" id="MDW3126508.1"/>
    </source>
</evidence>
<evidence type="ECO:0000313" key="6">
    <source>
        <dbReference type="Proteomes" id="UP001277803"/>
    </source>
</evidence>
<evidence type="ECO:0000259" key="4">
    <source>
        <dbReference type="Pfam" id="PF13377"/>
    </source>
</evidence>
<dbReference type="InterPro" id="IPR046335">
    <property type="entry name" value="LacI/GalR-like_sensor"/>
</dbReference>
<keyword evidence="1" id="KW-0805">Transcription regulation</keyword>